<name>A0A0B1TL79_OESDE</name>
<gene>
    <name evidence="11" type="ORF">OESDEN_03925</name>
</gene>
<dbReference type="OrthoDB" id="7873042at2759"/>
<feature type="region of interest" description="Disordered" evidence="9">
    <location>
        <begin position="306"/>
        <end position="421"/>
    </location>
</feature>
<feature type="compositionally biased region" description="Low complexity" evidence="9">
    <location>
        <begin position="698"/>
        <end position="713"/>
    </location>
</feature>
<feature type="compositionally biased region" description="Basic and acidic residues" evidence="9">
    <location>
        <begin position="468"/>
        <end position="478"/>
    </location>
</feature>
<dbReference type="GO" id="GO:0099536">
    <property type="term" value="P:synaptic signaling"/>
    <property type="evidence" value="ECO:0007669"/>
    <property type="project" value="TreeGrafter"/>
</dbReference>
<feature type="region of interest" description="Disordered" evidence="9">
    <location>
        <begin position="749"/>
        <end position="805"/>
    </location>
</feature>
<dbReference type="SMART" id="SM00291">
    <property type="entry name" value="ZnF_ZZ"/>
    <property type="match status" value="1"/>
</dbReference>
<keyword evidence="5" id="KW-0479">Metal-binding</keyword>
<proteinExistence type="inferred from homology"/>
<feature type="compositionally biased region" description="Low complexity" evidence="9">
    <location>
        <begin position="790"/>
        <end position="802"/>
    </location>
</feature>
<dbReference type="InterPro" id="IPR050774">
    <property type="entry name" value="KCMF1/Dystrophin"/>
</dbReference>
<evidence type="ECO:0000259" key="10">
    <source>
        <dbReference type="PROSITE" id="PS50135"/>
    </source>
</evidence>
<dbReference type="GO" id="GO:0061630">
    <property type="term" value="F:ubiquitin protein ligase activity"/>
    <property type="evidence" value="ECO:0007669"/>
    <property type="project" value="UniProtKB-EC"/>
</dbReference>
<evidence type="ECO:0000256" key="3">
    <source>
        <dbReference type="ARBA" id="ARBA00012483"/>
    </source>
</evidence>
<feature type="region of interest" description="Disordered" evidence="9">
    <location>
        <begin position="448"/>
        <end position="478"/>
    </location>
</feature>
<sequence>MSLPPSYHEGVSCDGCLSGNFSGNRYKCLRCYDFDLCQACYLSNRFRPEGTDTSLTHSEDHPVQMIMTQRDFDAVYEGDASKNYDACRIASFTCPYCGSNGFSLRSFASHILSVHAEPPVPRVNVICPMCIACPEFDANREIDNLKTHWTAFHANLEAATYRAEPTRTNARRPMLARRTARQPAGAGASLGGGTTAAPTVGIGAGGAGTIGLPPWSADIADVDEMFRMVNLTRNIPTLPHMPITAEMQRISNQLFQPVANGANLLPALNSLRNVVTRNSEYAQPRSSSSPATQVVRPLRVVPIYPASDSQIASPDELEPFEELTEDDSSDAGAFAEEVDTQDEDNDHHRLSLANSGLSTNAKANSTSMDGNHATAHGDSDSEFEFSPSAFDDSESASDAGHTEQCTSLPHTEKNPAPFERTLTKKDIWRALRSSLTADEMETFNNVLRREPSRDLDENEDPPAAGMSGRERERVKVEEGQESQSWLSVIYDVPPLSSFSMGSYWNDKRFLRQRKLQREMSMASGTESQLSKADIALALVRDIGIVPPRGREFSSPDTSLRRTLAQLDIPNMPTGNGGNALKDDSGAVEQAKQLLFRYWSNGDIVLQVCILGYGVDSQLIECIDQGASTRHESRLAVFDLTKSIKEPFTLNLVPHWEKGLKNRFLVIDEIAYIGECVHSDKVQKPDPPTTTTPSPPTLPTTTKQIQTTTSTVELPEVEEQTEPPVPVPGTRRIWPTPRIISLPAVHIVKPSTKDPYPKKKPNPTRIIPNTPPPDYPTERTTRWPTTPRPPFRWVTPTRPTTTEEPPHENYCDSLNCNFDAAANGQFVSTILDPGDIAILESPKMNATRSLNVLLFQYFRPSQMTTIRLCLGSRYTNPFRTVAAFLRCPSILRSVTSKNAYRWNTVHVQLPPGTTHVGYTYFHFF</sequence>
<comment type="similarity">
    <text evidence="2">Belongs to the KCMF1 family.</text>
</comment>
<keyword evidence="6 8" id="KW-0863">Zinc-finger</keyword>
<keyword evidence="12" id="KW-1185">Reference proteome</keyword>
<accession>A0A0B1TL79</accession>
<dbReference type="InterPro" id="IPR043145">
    <property type="entry name" value="Znf_ZZ_sf"/>
</dbReference>
<dbReference type="InterPro" id="IPR000433">
    <property type="entry name" value="Znf_ZZ"/>
</dbReference>
<dbReference type="Proteomes" id="UP000053660">
    <property type="component" value="Unassembled WGS sequence"/>
</dbReference>
<dbReference type="Pfam" id="PF00569">
    <property type="entry name" value="ZZ"/>
    <property type="match status" value="1"/>
</dbReference>
<dbReference type="PROSITE" id="PS50135">
    <property type="entry name" value="ZF_ZZ_2"/>
    <property type="match status" value="1"/>
</dbReference>
<evidence type="ECO:0000256" key="2">
    <source>
        <dbReference type="ARBA" id="ARBA00010938"/>
    </source>
</evidence>
<dbReference type="InterPro" id="IPR008598">
    <property type="entry name" value="Di19_Zn-bd"/>
</dbReference>
<dbReference type="PANTHER" id="PTHR12268">
    <property type="entry name" value="E3 UBIQUITIN-PROTEIN LIGASE KCMF1"/>
    <property type="match status" value="1"/>
</dbReference>
<evidence type="ECO:0000256" key="7">
    <source>
        <dbReference type="ARBA" id="ARBA00022833"/>
    </source>
</evidence>
<dbReference type="AlphaFoldDB" id="A0A0B1TL79"/>
<reference evidence="11 12" key="1">
    <citation type="submission" date="2014-03" db="EMBL/GenBank/DDBJ databases">
        <title>Draft genome of the hookworm Oesophagostomum dentatum.</title>
        <authorList>
            <person name="Mitreva M."/>
        </authorList>
    </citation>
    <scope>NUCLEOTIDE SEQUENCE [LARGE SCALE GENOMIC DNA]</scope>
    <source>
        <strain evidence="11 12">OD-Hann</strain>
    </source>
</reference>
<feature type="compositionally biased region" description="Pro residues" evidence="9">
    <location>
        <begin position="684"/>
        <end position="697"/>
    </location>
</feature>
<evidence type="ECO:0000313" key="11">
    <source>
        <dbReference type="EMBL" id="KHJ96125.1"/>
    </source>
</evidence>
<evidence type="ECO:0000256" key="1">
    <source>
        <dbReference type="ARBA" id="ARBA00000900"/>
    </source>
</evidence>
<evidence type="ECO:0000256" key="9">
    <source>
        <dbReference type="SAM" id="MobiDB-lite"/>
    </source>
</evidence>
<evidence type="ECO:0000256" key="4">
    <source>
        <dbReference type="ARBA" id="ARBA00022679"/>
    </source>
</evidence>
<dbReference type="SUPFAM" id="SSF57850">
    <property type="entry name" value="RING/U-box"/>
    <property type="match status" value="1"/>
</dbReference>
<dbReference type="GO" id="GO:0005886">
    <property type="term" value="C:plasma membrane"/>
    <property type="evidence" value="ECO:0007669"/>
    <property type="project" value="TreeGrafter"/>
</dbReference>
<evidence type="ECO:0000256" key="8">
    <source>
        <dbReference type="PROSITE-ProRule" id="PRU00228"/>
    </source>
</evidence>
<feature type="domain" description="ZZ-type" evidence="10">
    <location>
        <begin position="8"/>
        <end position="71"/>
    </location>
</feature>
<dbReference type="EC" id="2.3.2.27" evidence="3"/>
<protein>
    <recommendedName>
        <fullName evidence="3">RING-type E3 ubiquitin transferase</fullName>
        <ecNumber evidence="3">2.3.2.27</ecNumber>
    </recommendedName>
</protein>
<feature type="compositionally biased region" description="Polar residues" evidence="9">
    <location>
        <begin position="352"/>
        <end position="369"/>
    </location>
</feature>
<keyword evidence="7" id="KW-0862">Zinc</keyword>
<evidence type="ECO:0000256" key="5">
    <source>
        <dbReference type="ARBA" id="ARBA00022723"/>
    </source>
</evidence>
<feature type="compositionally biased region" description="Acidic residues" evidence="9">
    <location>
        <begin position="315"/>
        <end position="329"/>
    </location>
</feature>
<evidence type="ECO:0000313" key="12">
    <source>
        <dbReference type="Proteomes" id="UP000053660"/>
    </source>
</evidence>
<dbReference type="Pfam" id="PF05605">
    <property type="entry name" value="zf-Di19"/>
    <property type="match status" value="1"/>
</dbReference>
<dbReference type="GO" id="GO:0023051">
    <property type="term" value="P:regulation of signaling"/>
    <property type="evidence" value="ECO:0007669"/>
    <property type="project" value="UniProtKB-ARBA"/>
</dbReference>
<feature type="region of interest" description="Disordered" evidence="9">
    <location>
        <begin position="679"/>
        <end position="731"/>
    </location>
</feature>
<dbReference type="Gene3D" id="3.30.60.90">
    <property type="match status" value="1"/>
</dbReference>
<dbReference type="PANTHER" id="PTHR12268:SF13">
    <property type="entry name" value="E3 UBIQUITIN-PROTEIN LIGASE KCMF1"/>
    <property type="match status" value="1"/>
</dbReference>
<dbReference type="GO" id="GO:0008270">
    <property type="term" value="F:zinc ion binding"/>
    <property type="evidence" value="ECO:0007669"/>
    <property type="project" value="UniProtKB-KW"/>
</dbReference>
<keyword evidence="4" id="KW-0808">Transferase</keyword>
<comment type="catalytic activity">
    <reaction evidence="1">
        <text>S-ubiquitinyl-[E2 ubiquitin-conjugating enzyme]-L-cysteine + [acceptor protein]-L-lysine = [E2 ubiquitin-conjugating enzyme]-L-cysteine + N(6)-ubiquitinyl-[acceptor protein]-L-lysine.</text>
        <dbReference type="EC" id="2.3.2.27"/>
    </reaction>
</comment>
<organism evidence="11 12">
    <name type="scientific">Oesophagostomum dentatum</name>
    <name type="common">Nodular worm</name>
    <dbReference type="NCBI Taxonomy" id="61180"/>
    <lineage>
        <taxon>Eukaryota</taxon>
        <taxon>Metazoa</taxon>
        <taxon>Ecdysozoa</taxon>
        <taxon>Nematoda</taxon>
        <taxon>Chromadorea</taxon>
        <taxon>Rhabditida</taxon>
        <taxon>Rhabditina</taxon>
        <taxon>Rhabditomorpha</taxon>
        <taxon>Strongyloidea</taxon>
        <taxon>Strongylidae</taxon>
        <taxon>Oesophagostomum</taxon>
    </lineage>
</organism>
<dbReference type="PROSITE" id="PS01357">
    <property type="entry name" value="ZF_ZZ_1"/>
    <property type="match status" value="1"/>
</dbReference>
<dbReference type="EMBL" id="KN549757">
    <property type="protein sequence ID" value="KHJ96125.1"/>
    <property type="molecule type" value="Genomic_DNA"/>
</dbReference>
<evidence type="ECO:0000256" key="6">
    <source>
        <dbReference type="ARBA" id="ARBA00022771"/>
    </source>
</evidence>
<dbReference type="CDD" id="cd02338">
    <property type="entry name" value="ZZ_PCMF_like"/>
    <property type="match status" value="1"/>
</dbReference>
<dbReference type="GO" id="GO:0010646">
    <property type="term" value="P:regulation of cell communication"/>
    <property type="evidence" value="ECO:0007669"/>
    <property type="project" value="UniProtKB-ARBA"/>
</dbReference>
<dbReference type="GO" id="GO:0045202">
    <property type="term" value="C:synapse"/>
    <property type="evidence" value="ECO:0007669"/>
    <property type="project" value="GOC"/>
</dbReference>